<dbReference type="InterPro" id="IPR023286">
    <property type="entry name" value="ABATE_dom_sf"/>
</dbReference>
<dbReference type="SUPFAM" id="SSF160904">
    <property type="entry name" value="Jann2411-like"/>
    <property type="match status" value="1"/>
</dbReference>
<dbReference type="PANTHER" id="PTHR35525">
    <property type="entry name" value="BLL6575 PROTEIN"/>
    <property type="match status" value="1"/>
</dbReference>
<accession>A0ABY4WHL5</accession>
<dbReference type="Gene3D" id="1.10.3300.10">
    <property type="entry name" value="Jann2411-like domain"/>
    <property type="match status" value="1"/>
</dbReference>
<reference evidence="2" key="1">
    <citation type="submission" date="2022-06" db="EMBL/GenBank/DDBJ databases">
        <title>Genome sequencing of Brevibacillus sp. BB3-R1.</title>
        <authorList>
            <person name="Heo J."/>
            <person name="Lee D."/>
            <person name="Won M."/>
            <person name="Han B.-H."/>
            <person name="Hong S.-B."/>
            <person name="Kwon S.-W."/>
        </authorList>
    </citation>
    <scope>NUCLEOTIDE SEQUENCE</scope>
    <source>
        <strain evidence="2">BB3-R1</strain>
    </source>
</reference>
<organism evidence="2 3">
    <name type="scientific">Brevibacillus ruminantium</name>
    <dbReference type="NCBI Taxonomy" id="2950604"/>
    <lineage>
        <taxon>Bacteria</taxon>
        <taxon>Bacillati</taxon>
        <taxon>Bacillota</taxon>
        <taxon>Bacilli</taxon>
        <taxon>Bacillales</taxon>
        <taxon>Paenibacillaceae</taxon>
        <taxon>Brevibacillus</taxon>
    </lineage>
</organism>
<keyword evidence="3" id="KW-1185">Reference proteome</keyword>
<dbReference type="InterPro" id="IPR021005">
    <property type="entry name" value="Znf_CGNR"/>
</dbReference>
<dbReference type="EMBL" id="CP098755">
    <property type="protein sequence ID" value="USG66630.1"/>
    <property type="molecule type" value="Genomic_DNA"/>
</dbReference>
<sequence>MSDYDDLDILADFCNTRDERLRYEGDPGLDHLQTCEQLQLWLLEHHLLTEEAVVTDEELQLARELRRGMRIAIDPLADRQVEAAAIINEVASQLAAAVIFDPSMKATIQFAGTKARQAIGKLLLLILNTQQTNAWNRLKMCTAEDCRWVFIDRSRPGSGKWCSMQACGNRAKKRTFRERQKEEKKKVPE</sequence>
<evidence type="ECO:0000313" key="2">
    <source>
        <dbReference type="EMBL" id="USG66630.1"/>
    </source>
</evidence>
<dbReference type="RefSeq" id="WP_251873738.1">
    <property type="nucleotide sequence ID" value="NZ_CP098755.1"/>
</dbReference>
<protein>
    <submittedName>
        <fullName evidence="2">CGNR zinc finger domain-containing protein</fullName>
    </submittedName>
</protein>
<proteinExistence type="predicted"/>
<feature type="domain" description="Zinc finger CGNR" evidence="1">
    <location>
        <begin position="137"/>
        <end position="180"/>
    </location>
</feature>
<dbReference type="Pfam" id="PF11706">
    <property type="entry name" value="zf-CGNR"/>
    <property type="match status" value="1"/>
</dbReference>
<gene>
    <name evidence="2" type="ORF">NDK47_04840</name>
</gene>
<evidence type="ECO:0000313" key="3">
    <source>
        <dbReference type="Proteomes" id="UP001056500"/>
    </source>
</evidence>
<name>A0ABY4WHL5_9BACL</name>
<evidence type="ECO:0000259" key="1">
    <source>
        <dbReference type="Pfam" id="PF11706"/>
    </source>
</evidence>
<dbReference type="PANTHER" id="PTHR35525:SF3">
    <property type="entry name" value="BLL6575 PROTEIN"/>
    <property type="match status" value="1"/>
</dbReference>
<dbReference type="InterPro" id="IPR010852">
    <property type="entry name" value="ABATE"/>
</dbReference>
<dbReference type="Proteomes" id="UP001056500">
    <property type="component" value="Chromosome"/>
</dbReference>
<dbReference type="Pfam" id="PF07336">
    <property type="entry name" value="ABATE"/>
    <property type="match status" value="1"/>
</dbReference>